<dbReference type="CDD" id="cd00761">
    <property type="entry name" value="Glyco_tranf_GTA_type"/>
    <property type="match status" value="1"/>
</dbReference>
<evidence type="ECO:0000313" key="2">
    <source>
        <dbReference type="EMBL" id="OGG73581.1"/>
    </source>
</evidence>
<accession>A0A1F6EIX0</accession>
<dbReference type="Proteomes" id="UP000178587">
    <property type="component" value="Unassembled WGS sequence"/>
</dbReference>
<evidence type="ECO:0000259" key="1">
    <source>
        <dbReference type="Pfam" id="PF00535"/>
    </source>
</evidence>
<gene>
    <name evidence="2" type="ORF">A3A34_02805</name>
</gene>
<protein>
    <recommendedName>
        <fullName evidence="1">Glycosyltransferase 2-like domain-containing protein</fullName>
    </recommendedName>
</protein>
<proteinExistence type="predicted"/>
<feature type="domain" description="Glycosyltransferase 2-like" evidence="1">
    <location>
        <begin position="8"/>
        <end position="68"/>
    </location>
</feature>
<comment type="caution">
    <text evidence="2">The sequence shown here is derived from an EMBL/GenBank/DDBJ whole genome shotgun (WGS) entry which is preliminary data.</text>
</comment>
<name>A0A1F6EIX0_9BACT</name>
<dbReference type="AlphaFoldDB" id="A0A1F6EIX0"/>
<dbReference type="InterPro" id="IPR029044">
    <property type="entry name" value="Nucleotide-diphossugar_trans"/>
</dbReference>
<feature type="domain" description="Glycosyltransferase 2-like" evidence="1">
    <location>
        <begin position="87"/>
        <end position="139"/>
    </location>
</feature>
<dbReference type="SUPFAM" id="SSF53448">
    <property type="entry name" value="Nucleotide-diphospho-sugar transferases"/>
    <property type="match status" value="1"/>
</dbReference>
<dbReference type="GO" id="GO:0016758">
    <property type="term" value="F:hexosyltransferase activity"/>
    <property type="evidence" value="ECO:0007669"/>
    <property type="project" value="UniProtKB-ARBA"/>
</dbReference>
<dbReference type="EMBL" id="MFLU01000016">
    <property type="protein sequence ID" value="OGG73581.1"/>
    <property type="molecule type" value="Genomic_DNA"/>
</dbReference>
<evidence type="ECO:0000313" key="3">
    <source>
        <dbReference type="Proteomes" id="UP000178587"/>
    </source>
</evidence>
<dbReference type="Pfam" id="PF00535">
    <property type="entry name" value="Glycos_transf_2"/>
    <property type="match status" value="2"/>
</dbReference>
<dbReference type="InterPro" id="IPR001173">
    <property type="entry name" value="Glyco_trans_2-like"/>
</dbReference>
<dbReference type="PANTHER" id="PTHR22916">
    <property type="entry name" value="GLYCOSYLTRANSFERASE"/>
    <property type="match status" value="1"/>
</dbReference>
<dbReference type="STRING" id="1798507.A3A34_02805"/>
<organism evidence="2 3">
    <name type="scientific">Candidatus Kaiserbacteria bacterium RIFCSPLOWO2_01_FULL_50_24</name>
    <dbReference type="NCBI Taxonomy" id="1798507"/>
    <lineage>
        <taxon>Bacteria</taxon>
        <taxon>Candidatus Kaiseribacteriota</taxon>
    </lineage>
</organism>
<reference evidence="2 3" key="1">
    <citation type="journal article" date="2016" name="Nat. Commun.">
        <title>Thousands of microbial genomes shed light on interconnected biogeochemical processes in an aquifer system.</title>
        <authorList>
            <person name="Anantharaman K."/>
            <person name="Brown C.T."/>
            <person name="Hug L.A."/>
            <person name="Sharon I."/>
            <person name="Castelle C.J."/>
            <person name="Probst A.J."/>
            <person name="Thomas B.C."/>
            <person name="Singh A."/>
            <person name="Wilkins M.J."/>
            <person name="Karaoz U."/>
            <person name="Brodie E.L."/>
            <person name="Williams K.H."/>
            <person name="Hubbard S.S."/>
            <person name="Banfield J.F."/>
        </authorList>
    </citation>
    <scope>NUCLEOTIDE SEQUENCE [LARGE SCALE GENOMIC DNA]</scope>
</reference>
<sequence>MNTLPLISVIIPVWNEEKRIVRAINSIRNQTYKNLEIIVVDDGSTDNTRTAVKAITKEDPRVQYHYHHDPKEKCTNWRGYDISAGYAARNLGFKIAKGKWLTTQDADDASLLNRIEVQYEMAEKYNATLVTIQWCELTEENLHKKLDVEHVMREKGEANVVIRPEEIIALAERVRGPLMVEPIHRFIPFPIKWFPYTRKLFYREPTSYPGADNSMLFHKSVRDTGFYMRHRNERTWGNPAGRGSGRDFVFRVAAHFKNSWSFRLPMYLWDVKQQNPEYAGYDKYLI</sequence>
<dbReference type="PANTHER" id="PTHR22916:SF3">
    <property type="entry name" value="UDP-GLCNAC:BETAGAL BETA-1,3-N-ACETYLGLUCOSAMINYLTRANSFERASE-LIKE PROTEIN 1"/>
    <property type="match status" value="1"/>
</dbReference>
<dbReference type="Gene3D" id="3.90.550.10">
    <property type="entry name" value="Spore Coat Polysaccharide Biosynthesis Protein SpsA, Chain A"/>
    <property type="match status" value="1"/>
</dbReference>